<feature type="transmembrane region" description="Helical" evidence="1">
    <location>
        <begin position="41"/>
        <end position="63"/>
    </location>
</feature>
<proteinExistence type="predicted"/>
<keyword evidence="3" id="KW-1185">Reference proteome</keyword>
<gene>
    <name evidence="2" type="ORF">V1478_013308</name>
</gene>
<keyword evidence="1" id="KW-1133">Transmembrane helix</keyword>
<evidence type="ECO:0000313" key="2">
    <source>
        <dbReference type="EMBL" id="KAL2717608.1"/>
    </source>
</evidence>
<dbReference type="EMBL" id="JAUDFV010000153">
    <property type="protein sequence ID" value="KAL2717608.1"/>
    <property type="molecule type" value="Genomic_DNA"/>
</dbReference>
<accession>A0ABD2AAG2</accession>
<evidence type="ECO:0000256" key="1">
    <source>
        <dbReference type="SAM" id="Phobius"/>
    </source>
</evidence>
<evidence type="ECO:0000313" key="3">
    <source>
        <dbReference type="Proteomes" id="UP001607302"/>
    </source>
</evidence>
<keyword evidence="1" id="KW-0812">Transmembrane</keyword>
<keyword evidence="1" id="KW-0472">Membrane</keyword>
<name>A0ABD2AAG2_VESSQ</name>
<sequence>MFCKRNKLNVFTKPQNLRDKAGTIPLTEISLLEPHNYIQEVGYIVQLFSIGNGYIVLSGISLLRNTDGAKTKIEPPLTKIVNINAKKMLIPMATSRWLRLTIVKI</sequence>
<comment type="caution">
    <text evidence="2">The sequence shown here is derived from an EMBL/GenBank/DDBJ whole genome shotgun (WGS) entry which is preliminary data.</text>
</comment>
<dbReference type="AlphaFoldDB" id="A0ABD2AAG2"/>
<dbReference type="Proteomes" id="UP001607302">
    <property type="component" value="Unassembled WGS sequence"/>
</dbReference>
<protein>
    <submittedName>
        <fullName evidence="2">Uncharacterized protein</fullName>
    </submittedName>
</protein>
<reference evidence="2 3" key="1">
    <citation type="journal article" date="2024" name="Ann. Entomol. Soc. Am.">
        <title>Genomic analyses of the southern and eastern yellowjacket wasps (Hymenoptera: Vespidae) reveal evolutionary signatures of social life.</title>
        <authorList>
            <person name="Catto M.A."/>
            <person name="Caine P.B."/>
            <person name="Orr S.E."/>
            <person name="Hunt B.G."/>
            <person name="Goodisman M.A.D."/>
        </authorList>
    </citation>
    <scope>NUCLEOTIDE SEQUENCE [LARGE SCALE GENOMIC DNA]</scope>
    <source>
        <strain evidence="2">233</strain>
        <tissue evidence="2">Head and thorax</tissue>
    </source>
</reference>
<organism evidence="2 3">
    <name type="scientific">Vespula squamosa</name>
    <name type="common">Southern yellow jacket</name>
    <name type="synonym">Wasp</name>
    <dbReference type="NCBI Taxonomy" id="30214"/>
    <lineage>
        <taxon>Eukaryota</taxon>
        <taxon>Metazoa</taxon>
        <taxon>Ecdysozoa</taxon>
        <taxon>Arthropoda</taxon>
        <taxon>Hexapoda</taxon>
        <taxon>Insecta</taxon>
        <taxon>Pterygota</taxon>
        <taxon>Neoptera</taxon>
        <taxon>Endopterygota</taxon>
        <taxon>Hymenoptera</taxon>
        <taxon>Apocrita</taxon>
        <taxon>Aculeata</taxon>
        <taxon>Vespoidea</taxon>
        <taxon>Vespidae</taxon>
        <taxon>Vespinae</taxon>
        <taxon>Vespula</taxon>
    </lineage>
</organism>